<evidence type="ECO:0000313" key="4">
    <source>
        <dbReference type="Proteomes" id="UP001596143"/>
    </source>
</evidence>
<comment type="caution">
    <text evidence="3">The sequence shown here is derived from an EMBL/GenBank/DDBJ whole genome shotgun (WGS) entry which is preliminary data.</text>
</comment>
<name>A0ABW0U4W4_9BACI</name>
<gene>
    <name evidence="3" type="ORF">ACFPTR_03790</name>
</gene>
<keyword evidence="2" id="KW-1133">Transmembrane helix</keyword>
<keyword evidence="1" id="KW-0175">Coiled coil</keyword>
<evidence type="ECO:0000256" key="1">
    <source>
        <dbReference type="SAM" id="Coils"/>
    </source>
</evidence>
<feature type="coiled-coil region" evidence="1">
    <location>
        <begin position="45"/>
        <end position="83"/>
    </location>
</feature>
<proteinExistence type="predicted"/>
<protein>
    <submittedName>
        <fullName evidence="3">Uncharacterized protein</fullName>
    </submittedName>
</protein>
<sequence length="88" mass="9917">MQEETIYGLAGMGFAILLIALGVVMIVSLTKVWQTKIKTTKEEVYQKQAAEAIEAQKESARLNEKLATEMAEMKERITSIEKILKEVE</sequence>
<dbReference type="RefSeq" id="WP_270896684.1">
    <property type="nucleotide sequence ID" value="NZ_JBHSPF010000017.1"/>
</dbReference>
<keyword evidence="2" id="KW-0472">Membrane</keyword>
<keyword evidence="2" id="KW-0812">Transmembrane</keyword>
<evidence type="ECO:0000313" key="3">
    <source>
        <dbReference type="EMBL" id="MFC5628013.1"/>
    </source>
</evidence>
<evidence type="ECO:0000256" key="2">
    <source>
        <dbReference type="SAM" id="Phobius"/>
    </source>
</evidence>
<accession>A0ABW0U4W4</accession>
<feature type="transmembrane region" description="Helical" evidence="2">
    <location>
        <begin position="6"/>
        <end position="29"/>
    </location>
</feature>
<keyword evidence="4" id="KW-1185">Reference proteome</keyword>
<reference evidence="4" key="1">
    <citation type="journal article" date="2019" name="Int. J. Syst. Evol. Microbiol.">
        <title>The Global Catalogue of Microorganisms (GCM) 10K type strain sequencing project: providing services to taxonomists for standard genome sequencing and annotation.</title>
        <authorList>
            <consortium name="The Broad Institute Genomics Platform"/>
            <consortium name="The Broad Institute Genome Sequencing Center for Infectious Disease"/>
            <person name="Wu L."/>
            <person name="Ma J."/>
        </authorList>
    </citation>
    <scope>NUCLEOTIDE SEQUENCE [LARGE SCALE GENOMIC DNA]</scope>
    <source>
        <strain evidence="4">CGMCC 1.15790</strain>
    </source>
</reference>
<dbReference type="Proteomes" id="UP001596143">
    <property type="component" value="Unassembled WGS sequence"/>
</dbReference>
<organism evidence="3 4">
    <name type="scientific">Aliibacillus thermotolerans</name>
    <dbReference type="NCBI Taxonomy" id="1834418"/>
    <lineage>
        <taxon>Bacteria</taxon>
        <taxon>Bacillati</taxon>
        <taxon>Bacillota</taxon>
        <taxon>Bacilli</taxon>
        <taxon>Bacillales</taxon>
        <taxon>Bacillaceae</taxon>
        <taxon>Aliibacillus</taxon>
    </lineage>
</organism>
<dbReference type="EMBL" id="JBHSPF010000017">
    <property type="protein sequence ID" value="MFC5628013.1"/>
    <property type="molecule type" value="Genomic_DNA"/>
</dbReference>